<comment type="catalytic activity">
    <reaction evidence="6">
        <text>D-sedoheptulose 7-phosphate = 2-epi-5-epi-valiolone + phosphate</text>
        <dbReference type="Rhea" id="RHEA:44184"/>
        <dbReference type="ChEBI" id="CHEBI:43474"/>
        <dbReference type="ChEBI" id="CHEBI:57483"/>
        <dbReference type="ChEBI" id="CHEBI:84187"/>
        <dbReference type="EC" id="4.2.3.152"/>
    </reaction>
</comment>
<keyword evidence="12" id="KW-1185">Reference proteome</keyword>
<evidence type="ECO:0000259" key="9">
    <source>
        <dbReference type="Pfam" id="PF01761"/>
    </source>
</evidence>
<evidence type="ECO:0000256" key="6">
    <source>
        <dbReference type="ARBA" id="ARBA00023993"/>
    </source>
</evidence>
<feature type="domain" description="3-dehydroquinate synthase C-terminal" evidence="10">
    <location>
        <begin position="234"/>
        <end position="381"/>
    </location>
</feature>
<reference evidence="11 12" key="1">
    <citation type="submission" date="2018-05" db="EMBL/GenBank/DDBJ databases">
        <title>Streptomyces venezuelae.</title>
        <authorList>
            <person name="Kim W."/>
            <person name="Lee N."/>
            <person name="Cho B.-K."/>
        </authorList>
    </citation>
    <scope>NUCLEOTIDE SEQUENCE [LARGE SCALE GENOMIC DNA]</scope>
    <source>
        <strain evidence="11 12">ATCC 14583</strain>
    </source>
</reference>
<evidence type="ECO:0000256" key="8">
    <source>
        <dbReference type="ARBA" id="ARBA00024092"/>
    </source>
</evidence>
<dbReference type="Pfam" id="PF24621">
    <property type="entry name" value="DHQS_C"/>
    <property type="match status" value="1"/>
</dbReference>
<gene>
    <name evidence="11" type="ORF">DEJ47_21780</name>
</gene>
<dbReference type="Gene3D" id="3.40.50.1970">
    <property type="match status" value="1"/>
</dbReference>
<dbReference type="Proteomes" id="UP000323046">
    <property type="component" value="Chromosome"/>
</dbReference>
<keyword evidence="2" id="KW-0479">Metal-binding</keyword>
<dbReference type="PANTHER" id="PTHR43622:SF3">
    <property type="entry name" value="2-EPI-5-EPI-VALIOLONE SYNTHASE"/>
    <property type="match status" value="1"/>
</dbReference>
<dbReference type="GO" id="GO:0000166">
    <property type="term" value="F:nucleotide binding"/>
    <property type="evidence" value="ECO:0007669"/>
    <property type="project" value="UniProtKB-KW"/>
</dbReference>
<proteinExistence type="predicted"/>
<dbReference type="InterPro" id="IPR050071">
    <property type="entry name" value="Dehydroquinate_synthase"/>
</dbReference>
<keyword evidence="5" id="KW-0456">Lyase</keyword>
<evidence type="ECO:0000256" key="7">
    <source>
        <dbReference type="ARBA" id="ARBA00024060"/>
    </source>
</evidence>
<dbReference type="GO" id="GO:0017000">
    <property type="term" value="P:antibiotic biosynthetic process"/>
    <property type="evidence" value="ECO:0007669"/>
    <property type="project" value="InterPro"/>
</dbReference>
<dbReference type="EC" id="4.2.3.152" evidence="7"/>
<dbReference type="Gene3D" id="1.20.1090.10">
    <property type="entry name" value="Dehydroquinate synthase-like - alpha domain"/>
    <property type="match status" value="1"/>
</dbReference>
<dbReference type="InterPro" id="IPR056179">
    <property type="entry name" value="DHQS_C"/>
</dbReference>
<evidence type="ECO:0000256" key="3">
    <source>
        <dbReference type="ARBA" id="ARBA00022741"/>
    </source>
</evidence>
<dbReference type="OrthoDB" id="9806583at2"/>
<dbReference type="RefSeq" id="WP_150170815.1">
    <property type="nucleotide sequence ID" value="NZ_CP029193.1"/>
</dbReference>
<dbReference type="PANTHER" id="PTHR43622">
    <property type="entry name" value="3-DEHYDROQUINATE SYNTHASE"/>
    <property type="match status" value="1"/>
</dbReference>
<evidence type="ECO:0000256" key="1">
    <source>
        <dbReference type="ARBA" id="ARBA00001911"/>
    </source>
</evidence>
<evidence type="ECO:0000259" key="10">
    <source>
        <dbReference type="Pfam" id="PF24621"/>
    </source>
</evidence>
<comment type="cofactor">
    <cofactor evidence="1">
        <name>NAD(+)</name>
        <dbReference type="ChEBI" id="CHEBI:57540"/>
    </cofactor>
</comment>
<name>A0A5P2BE78_STRVZ</name>
<feature type="domain" description="3-dehydroquinate synthase N-terminal" evidence="9">
    <location>
        <begin position="119"/>
        <end position="231"/>
    </location>
</feature>
<dbReference type="InterPro" id="IPR035872">
    <property type="entry name" value="EEVS-like"/>
</dbReference>
<dbReference type="AlphaFoldDB" id="A0A5P2BE78"/>
<dbReference type="Pfam" id="PF01761">
    <property type="entry name" value="DHQ_synthase"/>
    <property type="match status" value="1"/>
</dbReference>
<keyword evidence="4" id="KW-0520">NAD</keyword>
<dbReference type="EMBL" id="CP029193">
    <property type="protein sequence ID" value="QES28714.1"/>
    <property type="molecule type" value="Genomic_DNA"/>
</dbReference>
<organism evidence="11 12">
    <name type="scientific">Streptomyces venezuelae</name>
    <dbReference type="NCBI Taxonomy" id="54571"/>
    <lineage>
        <taxon>Bacteria</taxon>
        <taxon>Bacillati</taxon>
        <taxon>Actinomycetota</taxon>
        <taxon>Actinomycetes</taxon>
        <taxon>Kitasatosporales</taxon>
        <taxon>Streptomycetaceae</taxon>
        <taxon>Streptomyces</taxon>
    </lineage>
</organism>
<evidence type="ECO:0000256" key="5">
    <source>
        <dbReference type="ARBA" id="ARBA00023239"/>
    </source>
</evidence>
<keyword evidence="3" id="KW-0547">Nucleotide-binding</keyword>
<accession>A0A5P2BE78</accession>
<dbReference type="GO" id="GO:0046872">
    <property type="term" value="F:metal ion binding"/>
    <property type="evidence" value="ECO:0007669"/>
    <property type="project" value="UniProtKB-KW"/>
</dbReference>
<dbReference type="GO" id="GO:0003856">
    <property type="term" value="F:3-dehydroquinate synthase activity"/>
    <property type="evidence" value="ECO:0007669"/>
    <property type="project" value="TreeGrafter"/>
</dbReference>
<evidence type="ECO:0000313" key="11">
    <source>
        <dbReference type="EMBL" id="QES28714.1"/>
    </source>
</evidence>
<sequence>MSGNNSALLGRPSERVQTVGYGAAGTAGDAAVAAQHGAGLYAYSERVDSWVVRTAKPVSYEVRVADGLFDFERTDLLEPAAAPGKRLRRFVVLDSDVDLLHGNRIRAYFDYHDVEHVICVVPADETVKSFETAARIVEELDAFGVDRRREPLIVIGGGVLMDIVGLASSLYRRGTPFIRVPTTLIGLVDAGVGAKTGVNFNGHKNRLGTYFPADLTLLDRTFLATLDRRHIGNGLAEILKIALIKDARLFDVLESHGPLLLNEKFQGESEAGEDAAREVVHRAIQGMLEELQPNLWETKLERSVDYGHTFSPTVEMRALPALLHGEAVCVDMALTTALARRRGLIDDADARRVYDVMHGLELPAWDDLLDQPELLTAALLDTVRHRNGQQRLPLPVGIGDVTFVNDVTERELLDAVAELRVAGRGRGRDLVEGQHV</sequence>
<dbReference type="InterPro" id="IPR030960">
    <property type="entry name" value="DHQS/DOIS_N"/>
</dbReference>
<evidence type="ECO:0000256" key="2">
    <source>
        <dbReference type="ARBA" id="ARBA00022723"/>
    </source>
</evidence>
<dbReference type="SUPFAM" id="SSF56796">
    <property type="entry name" value="Dehydroquinate synthase-like"/>
    <property type="match status" value="1"/>
</dbReference>
<evidence type="ECO:0000256" key="4">
    <source>
        <dbReference type="ARBA" id="ARBA00023027"/>
    </source>
</evidence>
<evidence type="ECO:0000313" key="12">
    <source>
        <dbReference type="Proteomes" id="UP000323046"/>
    </source>
</evidence>
<dbReference type="CDD" id="cd08199">
    <property type="entry name" value="EEVS"/>
    <property type="match status" value="1"/>
</dbReference>
<protein>
    <recommendedName>
        <fullName evidence="8">2-epi-5-epi-valiolone synthase</fullName>
        <ecNumber evidence="7">4.2.3.152</ecNumber>
    </recommendedName>
</protein>